<dbReference type="Gene3D" id="3.10.129.10">
    <property type="entry name" value="Hotdog Thioesterase"/>
    <property type="match status" value="1"/>
</dbReference>
<protein>
    <submittedName>
        <fullName evidence="1">DUF4442 domain-containing protein</fullName>
    </submittedName>
</protein>
<dbReference type="AlphaFoldDB" id="A0A8I2B3P3"/>
<comment type="caution">
    <text evidence="1">The sequence shown here is derived from an EMBL/GenBank/DDBJ whole genome shotgun (WGS) entry which is preliminary data.</text>
</comment>
<dbReference type="SUPFAM" id="SSF54637">
    <property type="entry name" value="Thioesterase/thiol ester dehydrase-isomerase"/>
    <property type="match status" value="1"/>
</dbReference>
<dbReference type="EMBL" id="JAFNAA010000002">
    <property type="protein sequence ID" value="MBO1107155.1"/>
    <property type="molecule type" value="Genomic_DNA"/>
</dbReference>
<organism evidence="1 2">
    <name type="scientific">Plesiomonas shigelloides</name>
    <name type="common">Aeromonas shigelloides</name>
    <dbReference type="NCBI Taxonomy" id="703"/>
    <lineage>
        <taxon>Bacteria</taxon>
        <taxon>Pseudomonadati</taxon>
        <taxon>Pseudomonadota</taxon>
        <taxon>Gammaproteobacteria</taxon>
        <taxon>Enterobacterales</taxon>
        <taxon>Enterobacteriaceae</taxon>
        <taxon>Plesiomonas</taxon>
    </lineage>
</organism>
<dbReference type="RefSeq" id="WP_010864247.1">
    <property type="nucleotide sequence ID" value="NZ_JAFNAA010000002.1"/>
</dbReference>
<dbReference type="Proteomes" id="UP000664658">
    <property type="component" value="Unassembled WGS sequence"/>
</dbReference>
<dbReference type="InterPro" id="IPR029069">
    <property type="entry name" value="HotDog_dom_sf"/>
</dbReference>
<proteinExistence type="predicted"/>
<name>A0A8I2B3P3_PLESH</name>
<sequence>MPAFLFRAWIFRWALNLWPPFFGAGIRIRRLDRDFRCCEVTLAFRWWNKNINRSQFGGSLFAMTDPIYALMLIGRLGPDYMVWDKAADIDFIRPGWGKLTASFEISEGRYEEILAATANGEKCLPQFTVAIKDAQGEIVARVNRTLYVRRKRKIEEVVAPLDAHRPNFATGDKPHEKNKAG</sequence>
<evidence type="ECO:0000313" key="2">
    <source>
        <dbReference type="Proteomes" id="UP000664658"/>
    </source>
</evidence>
<evidence type="ECO:0000313" key="1">
    <source>
        <dbReference type="EMBL" id="MBO1107155.1"/>
    </source>
</evidence>
<gene>
    <name evidence="1" type="ORF">J2R62_02765</name>
</gene>
<dbReference type="Pfam" id="PF14539">
    <property type="entry name" value="DUF4442"/>
    <property type="match status" value="1"/>
</dbReference>
<reference evidence="1" key="1">
    <citation type="submission" date="2021-03" db="EMBL/GenBank/DDBJ databases">
        <title>Plesiomonas shigelloides zfcc0051, isolated from zebrafish feces.</title>
        <authorList>
            <person name="Vanderhoek Z."/>
            <person name="Gaulke C."/>
        </authorList>
    </citation>
    <scope>NUCLEOTIDE SEQUENCE</scope>
    <source>
        <strain evidence="1">Zfcc0051</strain>
    </source>
</reference>
<accession>A0A8I2B3P3</accession>
<dbReference type="InterPro" id="IPR027961">
    <property type="entry name" value="DUF4442"/>
</dbReference>